<gene>
    <name evidence="2" type="ORF">DVH24_001235</name>
</gene>
<name>A0A498K065_MALDO</name>
<evidence type="ECO:0000313" key="2">
    <source>
        <dbReference type="EMBL" id="RXI01001.1"/>
    </source>
</evidence>
<dbReference type="Pfam" id="PF00248">
    <property type="entry name" value="Aldo_ket_red"/>
    <property type="match status" value="1"/>
</dbReference>
<dbReference type="EMBL" id="RDQH01000330">
    <property type="protein sequence ID" value="RXI01001.1"/>
    <property type="molecule type" value="Genomic_DNA"/>
</dbReference>
<dbReference type="InterPro" id="IPR023210">
    <property type="entry name" value="NADP_OxRdtase_dom"/>
</dbReference>
<proteinExistence type="predicted"/>
<sequence length="111" mass="12153">MATTAQIQEVVLDSSTGPKSMPMLTFGTADDNKQPDTLKMVVVEAIKLGYRHFDTALIYGSEQTLGEAIKEALELGLVDSKDQLFIISKLWCNDAHPDASLLLGLLPHFPH</sequence>
<dbReference type="PANTHER" id="PTHR11732">
    <property type="entry name" value="ALDO/KETO REDUCTASE"/>
    <property type="match status" value="1"/>
</dbReference>
<feature type="domain" description="NADP-dependent oxidoreductase" evidence="1">
    <location>
        <begin position="25"/>
        <end position="96"/>
    </location>
</feature>
<evidence type="ECO:0000259" key="1">
    <source>
        <dbReference type="Pfam" id="PF00248"/>
    </source>
</evidence>
<keyword evidence="3" id="KW-1185">Reference proteome</keyword>
<dbReference type="PROSITE" id="PS00798">
    <property type="entry name" value="ALDOKETO_REDUCTASE_1"/>
    <property type="match status" value="1"/>
</dbReference>
<dbReference type="InterPro" id="IPR020471">
    <property type="entry name" value="AKR"/>
</dbReference>
<dbReference type="AlphaFoldDB" id="A0A498K065"/>
<dbReference type="SUPFAM" id="SSF51430">
    <property type="entry name" value="NAD(P)-linked oxidoreductase"/>
    <property type="match status" value="1"/>
</dbReference>
<dbReference type="GO" id="GO:0016491">
    <property type="term" value="F:oxidoreductase activity"/>
    <property type="evidence" value="ECO:0007669"/>
    <property type="project" value="InterPro"/>
</dbReference>
<dbReference type="STRING" id="3750.A0A498K065"/>
<protein>
    <recommendedName>
        <fullName evidence="1">NADP-dependent oxidoreductase domain-containing protein</fullName>
    </recommendedName>
</protein>
<reference evidence="2 3" key="1">
    <citation type="submission" date="2018-10" db="EMBL/GenBank/DDBJ databases">
        <title>A high-quality apple genome assembly.</title>
        <authorList>
            <person name="Hu J."/>
        </authorList>
    </citation>
    <scope>NUCLEOTIDE SEQUENCE [LARGE SCALE GENOMIC DNA]</scope>
    <source>
        <strain evidence="3">cv. HFTH1</strain>
        <tissue evidence="2">Young leaf</tissue>
    </source>
</reference>
<evidence type="ECO:0000313" key="3">
    <source>
        <dbReference type="Proteomes" id="UP000290289"/>
    </source>
</evidence>
<comment type="caution">
    <text evidence="2">The sequence shown here is derived from an EMBL/GenBank/DDBJ whole genome shotgun (WGS) entry which is preliminary data.</text>
</comment>
<dbReference type="Gene3D" id="3.20.20.100">
    <property type="entry name" value="NADP-dependent oxidoreductase domain"/>
    <property type="match status" value="1"/>
</dbReference>
<accession>A0A498K065</accession>
<dbReference type="InterPro" id="IPR018170">
    <property type="entry name" value="Aldo/ket_reductase_CS"/>
</dbReference>
<dbReference type="InterPro" id="IPR036812">
    <property type="entry name" value="NAD(P)_OxRdtase_dom_sf"/>
</dbReference>
<organism evidence="2 3">
    <name type="scientific">Malus domestica</name>
    <name type="common">Apple</name>
    <name type="synonym">Pyrus malus</name>
    <dbReference type="NCBI Taxonomy" id="3750"/>
    <lineage>
        <taxon>Eukaryota</taxon>
        <taxon>Viridiplantae</taxon>
        <taxon>Streptophyta</taxon>
        <taxon>Embryophyta</taxon>
        <taxon>Tracheophyta</taxon>
        <taxon>Spermatophyta</taxon>
        <taxon>Magnoliopsida</taxon>
        <taxon>eudicotyledons</taxon>
        <taxon>Gunneridae</taxon>
        <taxon>Pentapetalae</taxon>
        <taxon>rosids</taxon>
        <taxon>fabids</taxon>
        <taxon>Rosales</taxon>
        <taxon>Rosaceae</taxon>
        <taxon>Amygdaloideae</taxon>
        <taxon>Maleae</taxon>
        <taxon>Malus</taxon>
    </lineage>
</organism>
<dbReference type="Proteomes" id="UP000290289">
    <property type="component" value="Chromosome 4"/>
</dbReference>